<keyword evidence="1" id="KW-0812">Transmembrane</keyword>
<keyword evidence="3" id="KW-1185">Reference proteome</keyword>
<feature type="transmembrane region" description="Helical" evidence="1">
    <location>
        <begin position="155"/>
        <end position="180"/>
    </location>
</feature>
<dbReference type="RefSeq" id="WP_180905483.1">
    <property type="nucleotide sequence ID" value="NZ_CP040908.1"/>
</dbReference>
<organism evidence="2 3">
    <name type="scientific">Empedobacter falsenii</name>
    <dbReference type="NCBI Taxonomy" id="343874"/>
    <lineage>
        <taxon>Bacteria</taxon>
        <taxon>Pseudomonadati</taxon>
        <taxon>Bacteroidota</taxon>
        <taxon>Flavobacteriia</taxon>
        <taxon>Flavobacteriales</taxon>
        <taxon>Weeksellaceae</taxon>
        <taxon>Empedobacter</taxon>
    </lineage>
</organism>
<gene>
    <name evidence="2" type="ORF">FH779_16555</name>
</gene>
<proteinExistence type="predicted"/>
<dbReference type="AlphaFoldDB" id="A0A7H9DWL9"/>
<sequence>MRTIQIASKLAKIWFYILLILGNLFIIFSVLKGIVETNEKYNTPRIIFNSENDLSSIVVDPNNDISPLVLEDMYIRQRAFEMKYNRKLKVDEYNEFDENGKKGEILGAVTGAVMMILAYSIPIYLLFISLMRNNKRYLDYLNGNNVEKYSKNRTWVMVCTVIITVLFIFPTFGLILSLTISQFMSLSKQKSIIV</sequence>
<dbReference type="GeneID" id="78403101"/>
<feature type="transmembrane region" description="Helical" evidence="1">
    <location>
        <begin position="105"/>
        <end position="127"/>
    </location>
</feature>
<evidence type="ECO:0000313" key="2">
    <source>
        <dbReference type="EMBL" id="QLL59598.1"/>
    </source>
</evidence>
<dbReference type="EMBL" id="CP040908">
    <property type="protein sequence ID" value="QLL59598.1"/>
    <property type="molecule type" value="Genomic_DNA"/>
</dbReference>
<keyword evidence="1" id="KW-0472">Membrane</keyword>
<protein>
    <submittedName>
        <fullName evidence="2">Uncharacterized protein</fullName>
    </submittedName>
</protein>
<dbReference type="KEGG" id="efal:FH779_16555"/>
<accession>A0A7H9DWL9</accession>
<evidence type="ECO:0000313" key="3">
    <source>
        <dbReference type="Proteomes" id="UP000510643"/>
    </source>
</evidence>
<keyword evidence="1" id="KW-1133">Transmembrane helix</keyword>
<evidence type="ECO:0000256" key="1">
    <source>
        <dbReference type="SAM" id="Phobius"/>
    </source>
</evidence>
<dbReference type="Proteomes" id="UP000510643">
    <property type="component" value="Chromosome"/>
</dbReference>
<reference evidence="2 3" key="1">
    <citation type="submission" date="2019-06" db="EMBL/GenBank/DDBJ databases">
        <title>Emergence of pandrug resistant Empedobacter falsenii in China.</title>
        <authorList>
            <person name="Dong N."/>
            <person name="Chen S."/>
            <person name="Zhang R."/>
        </authorList>
    </citation>
    <scope>NUCLEOTIDE SEQUENCE [LARGE SCALE GENOMIC DNA]</scope>
    <source>
        <strain evidence="2 3">1681-1</strain>
    </source>
</reference>
<feature type="transmembrane region" description="Helical" evidence="1">
    <location>
        <begin position="12"/>
        <end position="35"/>
    </location>
</feature>
<name>A0A7H9DWL9_9FLAO</name>